<gene>
    <name evidence="1" type="ORF">JDP02_02910</name>
</gene>
<dbReference type="PANTHER" id="PTHR43463">
    <property type="entry name" value="NICOTINATE-NUCLEOTIDE--DIMETHYLBENZIMIDAZOLE PHOSPHORIBOSYLTRANSFERASE"/>
    <property type="match status" value="1"/>
</dbReference>
<keyword evidence="2" id="KW-1185">Reference proteome</keyword>
<dbReference type="InterPro" id="IPR003200">
    <property type="entry name" value="Nict_dMeBzImd_PRibTrfase"/>
</dbReference>
<dbReference type="SUPFAM" id="SSF52733">
    <property type="entry name" value="Nicotinate mononucleotide:5,6-dimethylbenzimidazole phosphoribosyltransferase (CobT)"/>
    <property type="match status" value="1"/>
</dbReference>
<dbReference type="Gene3D" id="3.40.50.10210">
    <property type="match status" value="1"/>
</dbReference>
<dbReference type="RefSeq" id="WP_200435427.1">
    <property type="nucleotide sequence ID" value="NZ_JAEHFL010000003.1"/>
</dbReference>
<proteinExistence type="predicted"/>
<dbReference type="EMBL" id="JAEHFL010000003">
    <property type="protein sequence ID" value="MBK3427461.1"/>
    <property type="molecule type" value="Genomic_DNA"/>
</dbReference>
<organism evidence="1 2">
    <name type="scientific">Corynebacterium tuberculostearicum</name>
    <dbReference type="NCBI Taxonomy" id="38304"/>
    <lineage>
        <taxon>Bacteria</taxon>
        <taxon>Bacillati</taxon>
        <taxon>Actinomycetota</taxon>
        <taxon>Actinomycetes</taxon>
        <taxon>Mycobacteriales</taxon>
        <taxon>Corynebacteriaceae</taxon>
        <taxon>Corynebacterium</taxon>
    </lineage>
</organism>
<keyword evidence="1" id="KW-0328">Glycosyltransferase</keyword>
<evidence type="ECO:0000313" key="2">
    <source>
        <dbReference type="Proteomes" id="UP000603369"/>
    </source>
</evidence>
<evidence type="ECO:0000313" key="1">
    <source>
        <dbReference type="EMBL" id="MBK3427461.1"/>
    </source>
</evidence>
<dbReference type="Proteomes" id="UP000603369">
    <property type="component" value="Unassembled WGS sequence"/>
</dbReference>
<accession>A0A8I1L782</accession>
<dbReference type="InterPro" id="IPR036087">
    <property type="entry name" value="Nict_dMeBzImd_PRibTrfase_sf"/>
</dbReference>
<dbReference type="AlphaFoldDB" id="A0A8I1L782"/>
<protein>
    <submittedName>
        <fullName evidence="1">Nicotinate-nucleotide--dimethylbenzimidazole phosphoribosyltransferase</fullName>
    </submittedName>
</protein>
<keyword evidence="1" id="KW-0808">Transferase</keyword>
<reference evidence="1 2" key="1">
    <citation type="submission" date="2020-12" db="EMBL/GenBank/DDBJ databases">
        <title>Draft genome sequence of the commensal strain Corynebacterium tuberculostearicum MFP09/CIP 102622 isolated from human skin.</title>
        <authorList>
            <person name="Boukerb A.M."/>
            <person name="Janvier X."/>
            <person name="Feuilloley M.G.J."/>
            <person name="Groboillot A."/>
        </authorList>
    </citation>
    <scope>NUCLEOTIDE SEQUENCE [LARGE SCALE GENOMIC DNA]</scope>
    <source>
        <strain evidence="1 2">CIP 102622</strain>
    </source>
</reference>
<dbReference type="GO" id="GO:0008939">
    <property type="term" value="F:nicotinate-nucleotide-dimethylbenzimidazole phosphoribosyltransferase activity"/>
    <property type="evidence" value="ECO:0007669"/>
    <property type="project" value="InterPro"/>
</dbReference>
<sequence>MAIAQPDKQAHTAQDAQLAPWGRLTDAAQWLAACQGAAPAREPRRVRAVIFADQETSLSAAETAARRAEAGLNVVTVTDYSQAYSLGAATADAEIDAGADLLIPGGEELARVPAVVMATMTQTEPVVIVGKQRSVEDWKREVTAIRDAMFRVRNLEGMELVESCQSTVLAATVGFIARAAERRTPLLIDAPLTATAALLAERDNPGVKDWLFATSLSTAPAHKLALEKLGLHPLLELGMEPQPTLGALAALPLLLTGVEIAADA</sequence>
<dbReference type="PANTHER" id="PTHR43463:SF1">
    <property type="entry name" value="NICOTINATE-NUCLEOTIDE--DIMETHYLBENZIMIDAZOLE PHOSPHORIBOSYLTRANSFERASE"/>
    <property type="match status" value="1"/>
</dbReference>
<comment type="caution">
    <text evidence="1">The sequence shown here is derived from an EMBL/GenBank/DDBJ whole genome shotgun (WGS) entry which is preliminary data.</text>
</comment>
<name>A0A8I1L782_9CORY</name>
<dbReference type="Pfam" id="PF02277">
    <property type="entry name" value="DBI_PRT"/>
    <property type="match status" value="1"/>
</dbReference>